<dbReference type="InterPro" id="IPR007801">
    <property type="entry name" value="MbnB/TglH/ChrH"/>
</dbReference>
<evidence type="ECO:0000313" key="2">
    <source>
        <dbReference type="Proteomes" id="UP000646911"/>
    </source>
</evidence>
<dbReference type="PANTHER" id="PTHR42194:SF1">
    <property type="entry name" value="UPF0276 PROTEIN HI_1600"/>
    <property type="match status" value="1"/>
</dbReference>
<dbReference type="EMBL" id="JACOFX010000004">
    <property type="protein sequence ID" value="MBC3907976.1"/>
    <property type="molecule type" value="Genomic_DNA"/>
</dbReference>
<reference evidence="1 2" key="1">
    <citation type="submission" date="2020-08" db="EMBL/GenBank/DDBJ databases">
        <title>Novel species isolated from subtropical streams in China.</title>
        <authorList>
            <person name="Lu H."/>
        </authorList>
    </citation>
    <scope>NUCLEOTIDE SEQUENCE [LARGE SCALE GENOMIC DNA]</scope>
    <source>
        <strain evidence="1 2">NL8W</strain>
    </source>
</reference>
<dbReference type="PANTHER" id="PTHR42194">
    <property type="entry name" value="UPF0276 PROTEIN HI_1600"/>
    <property type="match status" value="1"/>
</dbReference>
<keyword evidence="2" id="KW-1185">Reference proteome</keyword>
<dbReference type="InterPro" id="IPR036237">
    <property type="entry name" value="Xyl_isomerase-like_sf"/>
</dbReference>
<name>A0ABR6Z8T9_9BURK</name>
<dbReference type="Proteomes" id="UP000646911">
    <property type="component" value="Unassembled WGS sequence"/>
</dbReference>
<proteinExistence type="predicted"/>
<evidence type="ECO:0000313" key="1">
    <source>
        <dbReference type="EMBL" id="MBC3907976.1"/>
    </source>
</evidence>
<dbReference type="RefSeq" id="WP_186953530.1">
    <property type="nucleotide sequence ID" value="NZ_JACOFX010000004.1"/>
</dbReference>
<protein>
    <submittedName>
        <fullName evidence="1">DUF692 domain-containing protein</fullName>
    </submittedName>
</protein>
<organism evidence="1 2">
    <name type="scientific">Undibacterium umbellatum</name>
    <dbReference type="NCBI Taxonomy" id="2762300"/>
    <lineage>
        <taxon>Bacteria</taxon>
        <taxon>Pseudomonadati</taxon>
        <taxon>Pseudomonadota</taxon>
        <taxon>Betaproteobacteria</taxon>
        <taxon>Burkholderiales</taxon>
        <taxon>Oxalobacteraceae</taxon>
        <taxon>Undibacterium</taxon>
    </lineage>
</organism>
<dbReference type="Gene3D" id="3.20.20.150">
    <property type="entry name" value="Divalent-metal-dependent TIM barrel enzymes"/>
    <property type="match status" value="1"/>
</dbReference>
<gene>
    <name evidence="1" type="ORF">H8L47_10385</name>
</gene>
<dbReference type="NCBIfam" id="NF003818">
    <property type="entry name" value="PRK05409.1"/>
    <property type="match status" value="1"/>
</dbReference>
<dbReference type="Pfam" id="PF05114">
    <property type="entry name" value="MbnB_TglH_ChrH"/>
    <property type="match status" value="1"/>
</dbReference>
<accession>A0ABR6Z8T9</accession>
<dbReference type="SUPFAM" id="SSF51658">
    <property type="entry name" value="Xylose isomerase-like"/>
    <property type="match status" value="1"/>
</dbReference>
<comment type="caution">
    <text evidence="1">The sequence shown here is derived from an EMBL/GenBank/DDBJ whole genome shotgun (WGS) entry which is preliminary data.</text>
</comment>
<sequence>MHSTSQGASQARLGLPNLGMGLGLRTQHLPAILAGGARVDWFEIISENFIDHAGYSAHVLEQLAAQLPIVMHGVSLSIGSASPLNLEYLRKLRELANRVSAVWVSDHICWTGLGSHNSHDLLPLPFHESSLQHLIQRVHQVQDILQRPLVLENPSSYIQFADSTMPEWEFISRLALATGCGLLLDVNNVYVSAHNHGFDAIDYLRALPHSHIVQLHLAGPTRAGELLIDTHDAPVPTPVWQLYALAQKLTGGVATLLEWDANVPDYEDLLAELAKASAVLAGQLPQQAVQQQQGLQFAHPIDFHLPAASQHSHDHLEPA</sequence>